<dbReference type="InterPro" id="IPR005076">
    <property type="entry name" value="Glyco_trans_6"/>
</dbReference>
<dbReference type="PANTHER" id="PTHR10462">
    <property type="entry name" value="GLYCOSYLTRANSFERASE-RELATED"/>
    <property type="match status" value="1"/>
</dbReference>
<dbReference type="Gene3D" id="3.90.550.10">
    <property type="entry name" value="Spore Coat Polysaccharide Biosynthesis Protein SpsA, Chain A"/>
    <property type="match status" value="1"/>
</dbReference>
<dbReference type="AlphaFoldDB" id="A0A6N2UC81"/>
<evidence type="ECO:0000256" key="4">
    <source>
        <dbReference type="ARBA" id="ARBA00022679"/>
    </source>
</evidence>
<dbReference type="GeneID" id="23114570"/>
<dbReference type="RefSeq" id="WP_002570767.1">
    <property type="nucleotide sequence ID" value="NZ_BAABZS010000002.1"/>
</dbReference>
<dbReference type="GO" id="GO:0016020">
    <property type="term" value="C:membrane"/>
    <property type="evidence" value="ECO:0007669"/>
    <property type="project" value="InterPro"/>
</dbReference>
<dbReference type="EMBL" id="CACRTF010000011">
    <property type="protein sequence ID" value="VYT14373.1"/>
    <property type="molecule type" value="Genomic_DNA"/>
</dbReference>
<organism evidence="5">
    <name type="scientific">Enterocloster bolteae</name>
    <dbReference type="NCBI Taxonomy" id="208479"/>
    <lineage>
        <taxon>Bacteria</taxon>
        <taxon>Bacillati</taxon>
        <taxon>Bacillota</taxon>
        <taxon>Clostridia</taxon>
        <taxon>Lachnospirales</taxon>
        <taxon>Lachnospiraceae</taxon>
        <taxon>Enterocloster</taxon>
    </lineage>
</organism>
<comment type="cofactor">
    <cofactor evidence="1">
        <name>Mn(2+)</name>
        <dbReference type="ChEBI" id="CHEBI:29035"/>
    </cofactor>
</comment>
<gene>
    <name evidence="5" type="ORF">CBLFYP116_02033</name>
</gene>
<dbReference type="PANTHER" id="PTHR10462:SF53">
    <property type="entry name" value="HISTO-BLOOD GROUP ABO SYSTEM TRANSFERASE 1-LIKE"/>
    <property type="match status" value="1"/>
</dbReference>
<sequence length="268" mass="32293">MTKIAILYICIGKYDTFWKDFYISFEERFMTECEKEYFVFTDSKFIYGENVTERIHRIHQENLGWPGNTLFRFKMFLQIIPELKKFDYTFFMNANVICKERVTEEMMLPKDEKLVVVQHPGYYKQKPYEFEYDRNRKSKAYIPYYKGEVYICGGINGGRTEAYIELIKTLNKNINSDIENGIIARWHDESHINRYILDNTCYKLLSPAYCYPENWDIPFTPILVVLDKKDRICLDSAKTAEQCADIFFLEKIKKQFIQFFWKLIYILK</sequence>
<protein>
    <submittedName>
        <fullName evidence="5">Glycosyltransferase family 6</fullName>
    </submittedName>
</protein>
<dbReference type="InterPro" id="IPR029044">
    <property type="entry name" value="Nucleotide-diphossugar_trans"/>
</dbReference>
<proteinExistence type="inferred from homology"/>
<name>A0A6N2UC81_9FIRM</name>
<dbReference type="GO" id="GO:0005975">
    <property type="term" value="P:carbohydrate metabolic process"/>
    <property type="evidence" value="ECO:0007669"/>
    <property type="project" value="InterPro"/>
</dbReference>
<dbReference type="NCBIfam" id="NF041524">
    <property type="entry name" value="Gltr_6"/>
    <property type="match status" value="1"/>
</dbReference>
<evidence type="ECO:0000256" key="2">
    <source>
        <dbReference type="ARBA" id="ARBA00010413"/>
    </source>
</evidence>
<dbReference type="SUPFAM" id="SSF53448">
    <property type="entry name" value="Nucleotide-diphospho-sugar transferases"/>
    <property type="match status" value="1"/>
</dbReference>
<keyword evidence="3" id="KW-0328">Glycosyltransferase</keyword>
<dbReference type="Pfam" id="PF03414">
    <property type="entry name" value="Glyco_transf_6"/>
    <property type="match status" value="1"/>
</dbReference>
<reference evidence="5" key="1">
    <citation type="submission" date="2019-11" db="EMBL/GenBank/DDBJ databases">
        <authorList>
            <person name="Feng L."/>
        </authorList>
    </citation>
    <scope>NUCLEOTIDE SEQUENCE</scope>
    <source>
        <strain evidence="5">CbolteaeLFYP116</strain>
    </source>
</reference>
<evidence type="ECO:0000256" key="1">
    <source>
        <dbReference type="ARBA" id="ARBA00001936"/>
    </source>
</evidence>
<accession>A0A6N2UC81</accession>
<comment type="similarity">
    <text evidence="2">Belongs to the glycosyltransferase 6 family.</text>
</comment>
<dbReference type="InterPro" id="IPR048174">
    <property type="entry name" value="WbnI-like"/>
</dbReference>
<dbReference type="GO" id="GO:0016758">
    <property type="term" value="F:hexosyltransferase activity"/>
    <property type="evidence" value="ECO:0007669"/>
    <property type="project" value="InterPro"/>
</dbReference>
<evidence type="ECO:0000313" key="5">
    <source>
        <dbReference type="EMBL" id="VYT14373.1"/>
    </source>
</evidence>
<evidence type="ECO:0000256" key="3">
    <source>
        <dbReference type="ARBA" id="ARBA00022676"/>
    </source>
</evidence>
<keyword evidence="4 5" id="KW-0808">Transferase</keyword>